<feature type="transmembrane region" description="Helical" evidence="1">
    <location>
        <begin position="9"/>
        <end position="26"/>
    </location>
</feature>
<keyword evidence="1" id="KW-0472">Membrane</keyword>
<evidence type="ECO:0000256" key="1">
    <source>
        <dbReference type="SAM" id="Phobius"/>
    </source>
</evidence>
<dbReference type="AlphaFoldDB" id="K2P6Y1"/>
<dbReference type="eggNOG" id="ENOG5032TJ2">
    <property type="taxonomic scope" value="Bacteria"/>
</dbReference>
<keyword evidence="3" id="KW-1185">Reference proteome</keyword>
<dbReference type="InterPro" id="IPR046166">
    <property type="entry name" value="DUF6168"/>
</dbReference>
<evidence type="ECO:0000313" key="2">
    <source>
        <dbReference type="EMBL" id="EKF56743.1"/>
    </source>
</evidence>
<dbReference type="Pfam" id="PF19665">
    <property type="entry name" value="DUF6168"/>
    <property type="match status" value="1"/>
</dbReference>
<keyword evidence="1" id="KW-0812">Transmembrane</keyword>
<accession>K2P6Y1</accession>
<gene>
    <name evidence="2" type="ORF">I215_00975</name>
</gene>
<dbReference type="STRING" id="555500.I215_00975"/>
<evidence type="ECO:0008006" key="4">
    <source>
        <dbReference type="Google" id="ProtNLM"/>
    </source>
</evidence>
<dbReference type="Proteomes" id="UP000007364">
    <property type="component" value="Unassembled WGS sequence"/>
</dbReference>
<dbReference type="EMBL" id="AMSG01000001">
    <property type="protein sequence ID" value="EKF56743.1"/>
    <property type="molecule type" value="Genomic_DNA"/>
</dbReference>
<feature type="transmembrane region" description="Helical" evidence="1">
    <location>
        <begin position="104"/>
        <end position="125"/>
    </location>
</feature>
<sequence length="126" mass="14513">MKSKLLSSILIYIGIALLLYLIQWLIQSQLFTQTDFYYPLWAIYLFHASFAAVIYFTVKFIRGIYPEQAGFAFLALSGFKMLGAIVFLIPLIQSDLLDPIPAVLSFFVPYFLYLLIEVMLVIKLLK</sequence>
<organism evidence="2 3">
    <name type="scientific">Galbibacter marinus</name>
    <dbReference type="NCBI Taxonomy" id="555500"/>
    <lineage>
        <taxon>Bacteria</taxon>
        <taxon>Pseudomonadati</taxon>
        <taxon>Bacteroidota</taxon>
        <taxon>Flavobacteriia</taxon>
        <taxon>Flavobacteriales</taxon>
        <taxon>Flavobacteriaceae</taxon>
        <taxon>Galbibacter</taxon>
    </lineage>
</organism>
<protein>
    <recommendedName>
        <fullName evidence="4">ATP synthase protein I</fullName>
    </recommendedName>
</protein>
<dbReference type="RefSeq" id="WP_008990072.1">
    <property type="nucleotide sequence ID" value="NZ_AMSG01000001.1"/>
</dbReference>
<comment type="caution">
    <text evidence="2">The sequence shown here is derived from an EMBL/GenBank/DDBJ whole genome shotgun (WGS) entry which is preliminary data.</text>
</comment>
<proteinExistence type="predicted"/>
<name>K2P6Y1_9FLAO</name>
<reference evidence="2 3" key="1">
    <citation type="journal article" date="2012" name="J. Bacteriol.">
        <title>Genome Sequence of Galbibacter marinum Type Strain ck-I2-15.</title>
        <authorList>
            <person name="Lai Q."/>
            <person name="Li C."/>
            <person name="Shao Z."/>
        </authorList>
    </citation>
    <scope>NUCLEOTIDE SEQUENCE [LARGE SCALE GENOMIC DNA]</scope>
    <source>
        <strain evidence="3">ck-I2-15</strain>
    </source>
</reference>
<dbReference type="OrthoDB" id="1448441at2"/>
<feature type="transmembrane region" description="Helical" evidence="1">
    <location>
        <begin position="70"/>
        <end position="92"/>
    </location>
</feature>
<feature type="transmembrane region" description="Helical" evidence="1">
    <location>
        <begin position="38"/>
        <end position="58"/>
    </location>
</feature>
<evidence type="ECO:0000313" key="3">
    <source>
        <dbReference type="Proteomes" id="UP000007364"/>
    </source>
</evidence>
<keyword evidence="1" id="KW-1133">Transmembrane helix</keyword>